<proteinExistence type="predicted"/>
<dbReference type="RefSeq" id="XP_032111761.1">
    <property type="nucleotide sequence ID" value="XM_032255870.1"/>
</dbReference>
<evidence type="ECO:0000256" key="1">
    <source>
        <dbReference type="SAM" id="MobiDB-lite"/>
    </source>
</evidence>
<accession>A0A6J3G1L2</accession>
<organism evidence="2 3">
    <name type="scientific">Sapajus apella</name>
    <name type="common">Brown-capped capuchin</name>
    <name type="synonym">Cebus apella</name>
    <dbReference type="NCBI Taxonomy" id="9515"/>
    <lineage>
        <taxon>Eukaryota</taxon>
        <taxon>Metazoa</taxon>
        <taxon>Chordata</taxon>
        <taxon>Craniata</taxon>
        <taxon>Vertebrata</taxon>
        <taxon>Euteleostomi</taxon>
        <taxon>Mammalia</taxon>
        <taxon>Eutheria</taxon>
        <taxon>Euarchontoglires</taxon>
        <taxon>Primates</taxon>
        <taxon>Haplorrhini</taxon>
        <taxon>Platyrrhini</taxon>
        <taxon>Cebidae</taxon>
        <taxon>Cebinae</taxon>
        <taxon>Sapajus</taxon>
    </lineage>
</organism>
<sequence length="183" mass="19561">MAPEPGKVRKRSSKRPSVGETCPVHSGVDPQEDQDLSTDCGVRSLRASSLPARCTLAPPPTAPAAGQLLPASTRLFILGQLRTGQLSRGAQGLPSRKRIGELAPRREGWAGNRTLRIAQRSENLWKSDLALGVLSQGHESPGGTENRWHSANTSRRQRMRPASWGGWPQGGATAQPCTACLAS</sequence>
<dbReference type="GeneID" id="116535070"/>
<dbReference type="Proteomes" id="UP000504640">
    <property type="component" value="Unplaced"/>
</dbReference>
<gene>
    <name evidence="3" type="primary">LOC116535070</name>
</gene>
<dbReference type="AlphaFoldDB" id="A0A6J3G1L2"/>
<reference evidence="3" key="1">
    <citation type="submission" date="2025-08" db="UniProtKB">
        <authorList>
            <consortium name="RefSeq"/>
        </authorList>
    </citation>
    <scope>IDENTIFICATION</scope>
    <source>
        <tissue evidence="3">Blood</tissue>
    </source>
</reference>
<protein>
    <submittedName>
        <fullName evidence="3">Uncharacterized protein LOC116535070</fullName>
    </submittedName>
</protein>
<keyword evidence="2" id="KW-1185">Reference proteome</keyword>
<feature type="region of interest" description="Disordered" evidence="1">
    <location>
        <begin position="1"/>
        <end position="38"/>
    </location>
</feature>
<evidence type="ECO:0000313" key="2">
    <source>
        <dbReference type="Proteomes" id="UP000504640"/>
    </source>
</evidence>
<name>A0A6J3G1L2_SAPAP</name>
<evidence type="ECO:0000313" key="3">
    <source>
        <dbReference type="RefSeq" id="XP_032111761.1"/>
    </source>
</evidence>